<dbReference type="InParanoid" id="A0A5C3NR37"/>
<name>A0A5C3NR37_9APHY</name>
<sequence>MHVGNLGHRAHQRNNRSPSALPQSCDTHSPSVLLPSRDLHSQSTLLPSCNLCSPSAFTPDSPAYVQHNNDNCPKVEFVRSYSDDHANNNFGLGLNDQEDKPGHGDLEHNTEDNMGVHGVDHGGMNGEDYRQGHALPQDEFNILLANMKQDINDMLVGVARTQSAMQSSLSGSLAASVALDAAKALLQALGLGGANKEEQAQLMVTLLKQAAKLRGPKKGTLPQIDLYYQYPVVTCVLAKTCGYP</sequence>
<accession>A0A5C3NR37</accession>
<feature type="region of interest" description="Disordered" evidence="1">
    <location>
        <begin position="1"/>
        <end position="29"/>
    </location>
</feature>
<evidence type="ECO:0000313" key="3">
    <source>
        <dbReference type="Proteomes" id="UP000308197"/>
    </source>
</evidence>
<protein>
    <submittedName>
        <fullName evidence="2">Uncharacterized protein</fullName>
    </submittedName>
</protein>
<gene>
    <name evidence="2" type="ORF">K466DRAFT_570590</name>
</gene>
<keyword evidence="3" id="KW-1185">Reference proteome</keyword>
<evidence type="ECO:0000256" key="1">
    <source>
        <dbReference type="SAM" id="MobiDB-lite"/>
    </source>
</evidence>
<reference evidence="2 3" key="1">
    <citation type="journal article" date="2019" name="Nat. Ecol. Evol.">
        <title>Megaphylogeny resolves global patterns of mushroom evolution.</title>
        <authorList>
            <person name="Varga T."/>
            <person name="Krizsan K."/>
            <person name="Foldi C."/>
            <person name="Dima B."/>
            <person name="Sanchez-Garcia M."/>
            <person name="Sanchez-Ramirez S."/>
            <person name="Szollosi G.J."/>
            <person name="Szarkandi J.G."/>
            <person name="Papp V."/>
            <person name="Albert L."/>
            <person name="Andreopoulos W."/>
            <person name="Angelini C."/>
            <person name="Antonin V."/>
            <person name="Barry K.W."/>
            <person name="Bougher N.L."/>
            <person name="Buchanan P."/>
            <person name="Buyck B."/>
            <person name="Bense V."/>
            <person name="Catcheside P."/>
            <person name="Chovatia M."/>
            <person name="Cooper J."/>
            <person name="Damon W."/>
            <person name="Desjardin D."/>
            <person name="Finy P."/>
            <person name="Geml J."/>
            <person name="Haridas S."/>
            <person name="Hughes K."/>
            <person name="Justo A."/>
            <person name="Karasinski D."/>
            <person name="Kautmanova I."/>
            <person name="Kiss B."/>
            <person name="Kocsube S."/>
            <person name="Kotiranta H."/>
            <person name="LaButti K.M."/>
            <person name="Lechner B.E."/>
            <person name="Liimatainen K."/>
            <person name="Lipzen A."/>
            <person name="Lukacs Z."/>
            <person name="Mihaltcheva S."/>
            <person name="Morgado L.N."/>
            <person name="Niskanen T."/>
            <person name="Noordeloos M.E."/>
            <person name="Ohm R.A."/>
            <person name="Ortiz-Santana B."/>
            <person name="Ovrebo C."/>
            <person name="Racz N."/>
            <person name="Riley R."/>
            <person name="Savchenko A."/>
            <person name="Shiryaev A."/>
            <person name="Soop K."/>
            <person name="Spirin V."/>
            <person name="Szebenyi C."/>
            <person name="Tomsovsky M."/>
            <person name="Tulloss R.E."/>
            <person name="Uehling J."/>
            <person name="Grigoriev I.V."/>
            <person name="Vagvolgyi C."/>
            <person name="Papp T."/>
            <person name="Martin F.M."/>
            <person name="Miettinen O."/>
            <person name="Hibbett D.S."/>
            <person name="Nagy L.G."/>
        </authorList>
    </citation>
    <scope>NUCLEOTIDE SEQUENCE [LARGE SCALE GENOMIC DNA]</scope>
    <source>
        <strain evidence="2 3">HHB13444</strain>
    </source>
</reference>
<dbReference type="Proteomes" id="UP000308197">
    <property type="component" value="Unassembled WGS sequence"/>
</dbReference>
<dbReference type="EMBL" id="ML212301">
    <property type="protein sequence ID" value="TFK78838.1"/>
    <property type="molecule type" value="Genomic_DNA"/>
</dbReference>
<evidence type="ECO:0000313" key="2">
    <source>
        <dbReference type="EMBL" id="TFK78838.1"/>
    </source>
</evidence>
<dbReference type="AlphaFoldDB" id="A0A5C3NR37"/>
<proteinExistence type="predicted"/>
<feature type="compositionally biased region" description="Polar residues" evidence="1">
    <location>
        <begin position="15"/>
        <end position="29"/>
    </location>
</feature>
<organism evidence="2 3">
    <name type="scientific">Polyporus arcularius HHB13444</name>
    <dbReference type="NCBI Taxonomy" id="1314778"/>
    <lineage>
        <taxon>Eukaryota</taxon>
        <taxon>Fungi</taxon>
        <taxon>Dikarya</taxon>
        <taxon>Basidiomycota</taxon>
        <taxon>Agaricomycotina</taxon>
        <taxon>Agaricomycetes</taxon>
        <taxon>Polyporales</taxon>
        <taxon>Polyporaceae</taxon>
        <taxon>Polyporus</taxon>
    </lineage>
</organism>